<dbReference type="Gene3D" id="1.10.357.10">
    <property type="entry name" value="Tetracycline Repressor, domain 2"/>
    <property type="match status" value="1"/>
</dbReference>
<proteinExistence type="predicted"/>
<keyword evidence="5" id="KW-0804">Transcription</keyword>
<dbReference type="InterPro" id="IPR003012">
    <property type="entry name" value="Tet_transcr_reg_TetR"/>
</dbReference>
<evidence type="ECO:0000256" key="1">
    <source>
        <dbReference type="ARBA" id="ARBA00002856"/>
    </source>
</evidence>
<comment type="function">
    <text evidence="1">TetR is the repressor of the tetracycline resistance element; its N-terminal region forms a helix-turn-helix structure and binds DNA. Binding of tetracycline to TetR reduces the repressor affinity for the tetracycline resistance gene (tetA) promoter operator sites.</text>
</comment>
<dbReference type="InterPro" id="IPR004111">
    <property type="entry name" value="Repressor_TetR_C"/>
</dbReference>
<protein>
    <submittedName>
        <fullName evidence="8">TetR/AcrR family transcriptional regulator C-terminal domain-containing protein</fullName>
    </submittedName>
</protein>
<accession>A0ABP8N8R9</accession>
<dbReference type="SUPFAM" id="SSF46689">
    <property type="entry name" value="Homeodomain-like"/>
    <property type="match status" value="1"/>
</dbReference>
<keyword evidence="2" id="KW-0678">Repressor</keyword>
<dbReference type="PRINTS" id="PR00400">
    <property type="entry name" value="TETREPRESSOR"/>
</dbReference>
<evidence type="ECO:0000259" key="7">
    <source>
        <dbReference type="PROSITE" id="PS50977"/>
    </source>
</evidence>
<dbReference type="SUPFAM" id="SSF48498">
    <property type="entry name" value="Tetracyclin repressor-like, C-terminal domain"/>
    <property type="match status" value="1"/>
</dbReference>
<keyword evidence="3" id="KW-0805">Transcription regulation</keyword>
<evidence type="ECO:0000256" key="6">
    <source>
        <dbReference type="PROSITE-ProRule" id="PRU00335"/>
    </source>
</evidence>
<gene>
    <name evidence="8" type="ORF">GCM10023156_48130</name>
</gene>
<dbReference type="Proteomes" id="UP001500840">
    <property type="component" value="Unassembled WGS sequence"/>
</dbReference>
<dbReference type="Gene3D" id="1.10.10.60">
    <property type="entry name" value="Homeodomain-like"/>
    <property type="match status" value="1"/>
</dbReference>
<sequence>MSPFLIQCLDGGGKKAFMAKKSKANREKAGKKRKVSLSKETVLQTAIQFANQHGIESLSMRKLGELLGVEAMSLYNHVSSKDAILDGIVDIVAGEIELPVLDGDWKRSMRRRAVSAHTVLMRHPWATMLIVSRPNVGPAMLRYVDATIGCLVEAGFSYAMADHAWNAIDSYVYGFTLQKLNFPFQPDEYAEVAKAYLPQIPVEEYPYLNGMSQEVISGHHDGLHELQFGLDLILDGLERLQRRQ</sequence>
<dbReference type="EMBL" id="BAABGA010000064">
    <property type="protein sequence ID" value="GAA4463232.1"/>
    <property type="molecule type" value="Genomic_DNA"/>
</dbReference>
<keyword evidence="9" id="KW-1185">Reference proteome</keyword>
<evidence type="ECO:0000256" key="2">
    <source>
        <dbReference type="ARBA" id="ARBA00022491"/>
    </source>
</evidence>
<evidence type="ECO:0000256" key="5">
    <source>
        <dbReference type="ARBA" id="ARBA00023163"/>
    </source>
</evidence>
<evidence type="ECO:0000256" key="3">
    <source>
        <dbReference type="ARBA" id="ARBA00023015"/>
    </source>
</evidence>
<dbReference type="InterPro" id="IPR036271">
    <property type="entry name" value="Tet_transcr_reg_TetR-rel_C_sf"/>
</dbReference>
<evidence type="ECO:0000256" key="4">
    <source>
        <dbReference type="ARBA" id="ARBA00023125"/>
    </source>
</evidence>
<keyword evidence="4 6" id="KW-0238">DNA-binding</keyword>
<dbReference type="InterPro" id="IPR001647">
    <property type="entry name" value="HTH_TetR"/>
</dbReference>
<evidence type="ECO:0000313" key="8">
    <source>
        <dbReference type="EMBL" id="GAA4463232.1"/>
    </source>
</evidence>
<feature type="domain" description="HTH tetR-type" evidence="7">
    <location>
        <begin position="36"/>
        <end position="96"/>
    </location>
</feature>
<dbReference type="InterPro" id="IPR009057">
    <property type="entry name" value="Homeodomain-like_sf"/>
</dbReference>
<dbReference type="Pfam" id="PF02909">
    <property type="entry name" value="TetR_C_1"/>
    <property type="match status" value="1"/>
</dbReference>
<dbReference type="PROSITE" id="PS50977">
    <property type="entry name" value="HTH_TETR_2"/>
    <property type="match status" value="1"/>
</dbReference>
<name>A0ABP8N8R9_9BACT</name>
<dbReference type="Pfam" id="PF00440">
    <property type="entry name" value="TetR_N"/>
    <property type="match status" value="1"/>
</dbReference>
<comment type="caution">
    <text evidence="8">The sequence shown here is derived from an EMBL/GenBank/DDBJ whole genome shotgun (WGS) entry which is preliminary data.</text>
</comment>
<reference evidence="9" key="1">
    <citation type="journal article" date="2019" name="Int. J. Syst. Evol. Microbiol.">
        <title>The Global Catalogue of Microorganisms (GCM) 10K type strain sequencing project: providing services to taxonomists for standard genome sequencing and annotation.</title>
        <authorList>
            <consortium name="The Broad Institute Genomics Platform"/>
            <consortium name="The Broad Institute Genome Sequencing Center for Infectious Disease"/>
            <person name="Wu L."/>
            <person name="Ma J."/>
        </authorList>
    </citation>
    <scope>NUCLEOTIDE SEQUENCE [LARGE SCALE GENOMIC DNA]</scope>
    <source>
        <strain evidence="9">JCM 17759</strain>
    </source>
</reference>
<evidence type="ECO:0000313" key="9">
    <source>
        <dbReference type="Proteomes" id="UP001500840"/>
    </source>
</evidence>
<feature type="DNA-binding region" description="H-T-H motif" evidence="6">
    <location>
        <begin position="59"/>
        <end position="78"/>
    </location>
</feature>
<organism evidence="8 9">
    <name type="scientific">Novipirellula rosea</name>
    <dbReference type="NCBI Taxonomy" id="1031540"/>
    <lineage>
        <taxon>Bacteria</taxon>
        <taxon>Pseudomonadati</taxon>
        <taxon>Planctomycetota</taxon>
        <taxon>Planctomycetia</taxon>
        <taxon>Pirellulales</taxon>
        <taxon>Pirellulaceae</taxon>
        <taxon>Novipirellula</taxon>
    </lineage>
</organism>